<protein>
    <submittedName>
        <fullName evidence="1">Uncharacterized protein</fullName>
    </submittedName>
</protein>
<accession>A0ABT3NEQ1</accession>
<reference evidence="1 2" key="1">
    <citation type="submission" date="2022-11" db="EMBL/GenBank/DDBJ databases">
        <title>Desulfobotulus tamanensis H1 sp. nov. - anaerobic, alkaliphilic, sulphate reducing bacterium isolated from terrestrial mud volcano.</title>
        <authorList>
            <person name="Frolova A."/>
            <person name="Merkel A.Y."/>
            <person name="Slobodkin A.I."/>
        </authorList>
    </citation>
    <scope>NUCLEOTIDE SEQUENCE [LARGE SCALE GENOMIC DNA]</scope>
    <source>
        <strain evidence="1 2">H1</strain>
    </source>
</reference>
<gene>
    <name evidence="1" type="ORF">OOT00_15415</name>
</gene>
<dbReference type="EMBL" id="JAPFPW010000035">
    <property type="protein sequence ID" value="MCW7755372.1"/>
    <property type="molecule type" value="Genomic_DNA"/>
</dbReference>
<dbReference type="RefSeq" id="WP_265426319.1">
    <property type="nucleotide sequence ID" value="NZ_JAPFPW010000035.1"/>
</dbReference>
<evidence type="ECO:0000313" key="1">
    <source>
        <dbReference type="EMBL" id="MCW7755372.1"/>
    </source>
</evidence>
<evidence type="ECO:0000313" key="2">
    <source>
        <dbReference type="Proteomes" id="UP001209681"/>
    </source>
</evidence>
<keyword evidence="2" id="KW-1185">Reference proteome</keyword>
<name>A0ABT3NEQ1_9BACT</name>
<dbReference type="Proteomes" id="UP001209681">
    <property type="component" value="Unassembled WGS sequence"/>
</dbReference>
<sequence>MLHHVKYLGHELTASTFRLLQEPDNDGQYSYAIEAHDSVVIDEVTEDEEGADSPVRHLTIPMTATVKGLEAETKTEVFDIALNFQLRFELARDFSMDEDALSESSWFFMNFAHVAAKEMIDGMLSHTVLRGTFMPAHRRSAD</sequence>
<proteinExistence type="predicted"/>
<organism evidence="1 2">
    <name type="scientific">Desulfobotulus pelophilus</name>
    <dbReference type="NCBI Taxonomy" id="2823377"/>
    <lineage>
        <taxon>Bacteria</taxon>
        <taxon>Pseudomonadati</taxon>
        <taxon>Thermodesulfobacteriota</taxon>
        <taxon>Desulfobacteria</taxon>
        <taxon>Desulfobacterales</taxon>
        <taxon>Desulfobacteraceae</taxon>
        <taxon>Desulfobotulus</taxon>
    </lineage>
</organism>
<comment type="caution">
    <text evidence="1">The sequence shown here is derived from an EMBL/GenBank/DDBJ whole genome shotgun (WGS) entry which is preliminary data.</text>
</comment>